<gene>
    <name evidence="6" type="ORF">B1s21122_03915</name>
</gene>
<name>A0A249JY84_9ACTN</name>
<comment type="similarity">
    <text evidence="4">Belongs to the carotenoid/retinoid oxidoreductase family.</text>
</comment>
<dbReference type="PANTHER" id="PTHR43734:SF1">
    <property type="entry name" value="PHYTOENE DESATURASE"/>
    <property type="match status" value="1"/>
</dbReference>
<dbReference type="OrthoDB" id="9774675at2"/>
<feature type="domain" description="Amine oxidase" evidence="5">
    <location>
        <begin position="12"/>
        <end position="285"/>
    </location>
</feature>
<dbReference type="GO" id="GO:0016491">
    <property type="term" value="F:oxidoreductase activity"/>
    <property type="evidence" value="ECO:0007669"/>
    <property type="project" value="UniProtKB-KW"/>
</dbReference>
<accession>A0A249JY84</accession>
<sequence>MAKISVIGAGVGGMSAAARLAKQGHEVTIYENSDRSGGKCRTEWFGDFGFDTGPSLLTLPAVYRDLFLKTGKRIEHILDIAPVDPAFNYHFADGKSVVFPNLSNPKTYLEIEKSFGKAASQGWEKIINRSEKMWEASRESFVESELRSIWPLLKRRNLLSQVKQIAPFTSLRKLSTDLNLDPHLKMIIDRYATYTGSDPRSAPAVLLTIAFVESTFGAWHIKGGIGQLSVALEQRCRDLGVEFKFNTLVTKILTSGKAVTGLQTQNGEVINSDLVVANADAEYVYNQLLDKNVSSAKSERRKLKAATKSLAGFSLLLGLDNSKGEAVNIEHHNVYFPKDYDAEFDQIFTKKTPVSDPTIYICAPKDPAMVKSSNKEAWFVLVNAPRHDVESGWDWRNGGDNYAKLIINKLDKLGLNVSNRLEVMQFRTPYDLESYAMAPGGSIYGTSSNSAASAFLRARNRSKVKGLFCVGGSAHPGGGLPLVGISAEIVANAIGKA</sequence>
<dbReference type="Proteomes" id="UP000217153">
    <property type="component" value="Chromosome"/>
</dbReference>
<dbReference type="AlphaFoldDB" id="A0A249JY84"/>
<dbReference type="PANTHER" id="PTHR43734">
    <property type="entry name" value="PHYTOENE DESATURASE"/>
    <property type="match status" value="1"/>
</dbReference>
<dbReference type="EMBL" id="CP016768">
    <property type="protein sequence ID" value="ASY09481.1"/>
    <property type="molecule type" value="Genomic_DNA"/>
</dbReference>
<dbReference type="KEGG" id="abam:B1s21122_03915"/>
<protein>
    <submittedName>
        <fullName evidence="6">Phytoene desaturase</fullName>
    </submittedName>
</protein>
<evidence type="ECO:0000256" key="3">
    <source>
        <dbReference type="ARBA" id="ARBA00023002"/>
    </source>
</evidence>
<dbReference type="InterPro" id="IPR014105">
    <property type="entry name" value="Carotenoid/retinoid_OxRdtase"/>
</dbReference>
<evidence type="ECO:0000313" key="6">
    <source>
        <dbReference type="EMBL" id="ASY09481.1"/>
    </source>
</evidence>
<keyword evidence="3 4" id="KW-0560">Oxidoreductase</keyword>
<dbReference type="RefSeq" id="WP_095680791.1">
    <property type="nucleotide sequence ID" value="NZ_CP016768.2"/>
</dbReference>
<evidence type="ECO:0000256" key="1">
    <source>
        <dbReference type="ARBA" id="ARBA00004829"/>
    </source>
</evidence>
<dbReference type="SUPFAM" id="SSF51905">
    <property type="entry name" value="FAD/NAD(P)-binding domain"/>
    <property type="match status" value="1"/>
</dbReference>
<evidence type="ECO:0000256" key="2">
    <source>
        <dbReference type="ARBA" id="ARBA00022746"/>
    </source>
</evidence>
<evidence type="ECO:0000313" key="7">
    <source>
        <dbReference type="Proteomes" id="UP000217153"/>
    </source>
</evidence>
<dbReference type="GO" id="GO:0016117">
    <property type="term" value="P:carotenoid biosynthetic process"/>
    <property type="evidence" value="ECO:0007669"/>
    <property type="project" value="UniProtKB-KW"/>
</dbReference>
<dbReference type="InterPro" id="IPR036188">
    <property type="entry name" value="FAD/NAD-bd_sf"/>
</dbReference>
<reference evidence="7" key="1">
    <citation type="submission" date="2016-10" db="EMBL/GenBank/DDBJ databases">
        <title>High microdiversification within the ubiquitous acI lineage of Actinobacteria.</title>
        <authorList>
            <person name="Neuenschwander S.M."/>
            <person name="Salcher M."/>
            <person name="Ghai R."/>
            <person name="Pernthaler J."/>
        </authorList>
    </citation>
    <scope>NUCLEOTIDE SEQUENCE [LARGE SCALE GENOMIC DNA]</scope>
</reference>
<evidence type="ECO:0000259" key="5">
    <source>
        <dbReference type="Pfam" id="PF01593"/>
    </source>
</evidence>
<dbReference type="PRINTS" id="PR00419">
    <property type="entry name" value="ADXRDTASE"/>
</dbReference>
<keyword evidence="2 4" id="KW-0125">Carotenoid biosynthesis</keyword>
<dbReference type="Gene3D" id="3.50.50.60">
    <property type="entry name" value="FAD/NAD(P)-binding domain"/>
    <property type="match status" value="2"/>
</dbReference>
<proteinExistence type="inferred from homology"/>
<keyword evidence="7" id="KW-1185">Reference proteome</keyword>
<organism evidence="6 7">
    <name type="scientific">Candidatus Nanopelagicus limnae</name>
    <dbReference type="NCBI Taxonomy" id="1884634"/>
    <lineage>
        <taxon>Bacteria</taxon>
        <taxon>Bacillati</taxon>
        <taxon>Actinomycetota</taxon>
        <taxon>Actinomycetes</taxon>
        <taxon>Candidatus Nanopelagicales</taxon>
        <taxon>Candidatus Nanopelagicaceae</taxon>
        <taxon>Candidatus Nanopelagicus</taxon>
    </lineage>
</organism>
<dbReference type="NCBIfam" id="TIGR02734">
    <property type="entry name" value="crtI_fam"/>
    <property type="match status" value="1"/>
</dbReference>
<dbReference type="Pfam" id="PF01593">
    <property type="entry name" value="Amino_oxidase"/>
    <property type="match status" value="1"/>
</dbReference>
<evidence type="ECO:0000256" key="4">
    <source>
        <dbReference type="RuleBase" id="RU362075"/>
    </source>
</evidence>
<comment type="pathway">
    <text evidence="1 4">Carotenoid biosynthesis.</text>
</comment>
<dbReference type="InterPro" id="IPR002937">
    <property type="entry name" value="Amino_oxidase"/>
</dbReference>